<dbReference type="InterPro" id="IPR036259">
    <property type="entry name" value="MFS_trans_sf"/>
</dbReference>
<accession>A0A5B9E824</accession>
<feature type="transmembrane region" description="Helical" evidence="4">
    <location>
        <begin position="259"/>
        <end position="277"/>
    </location>
</feature>
<feature type="transmembrane region" description="Helical" evidence="4">
    <location>
        <begin position="112"/>
        <end position="132"/>
    </location>
</feature>
<feature type="transmembrane region" description="Helical" evidence="4">
    <location>
        <begin position="56"/>
        <end position="75"/>
    </location>
</feature>
<evidence type="ECO:0000313" key="6">
    <source>
        <dbReference type="EMBL" id="QEE27919.1"/>
    </source>
</evidence>
<dbReference type="Proteomes" id="UP000321820">
    <property type="component" value="Chromosome"/>
</dbReference>
<feature type="transmembrane region" description="Helical" evidence="4">
    <location>
        <begin position="284"/>
        <end position="307"/>
    </location>
</feature>
<evidence type="ECO:0000256" key="1">
    <source>
        <dbReference type="ARBA" id="ARBA00022692"/>
    </source>
</evidence>
<dbReference type="AlphaFoldDB" id="A0A5B9E824"/>
<dbReference type="InterPro" id="IPR050327">
    <property type="entry name" value="Proton-linked_MCT"/>
</dbReference>
<feature type="transmembrane region" description="Helical" evidence="4">
    <location>
        <begin position="217"/>
        <end position="239"/>
    </location>
</feature>
<dbReference type="RefSeq" id="WP_147647109.1">
    <property type="nucleotide sequence ID" value="NZ_CP042806.1"/>
</dbReference>
<dbReference type="Pfam" id="PF07690">
    <property type="entry name" value="MFS_1"/>
    <property type="match status" value="1"/>
</dbReference>
<evidence type="ECO:0000256" key="3">
    <source>
        <dbReference type="ARBA" id="ARBA00023136"/>
    </source>
</evidence>
<evidence type="ECO:0000313" key="7">
    <source>
        <dbReference type="Proteomes" id="UP000321820"/>
    </source>
</evidence>
<feature type="transmembrane region" description="Helical" evidence="4">
    <location>
        <begin position="378"/>
        <end position="398"/>
    </location>
</feature>
<keyword evidence="7" id="KW-1185">Reference proteome</keyword>
<evidence type="ECO:0000259" key="5">
    <source>
        <dbReference type="PROSITE" id="PS50850"/>
    </source>
</evidence>
<organism evidence="6 7">
    <name type="scientific">Terriglobus albidus</name>
    <dbReference type="NCBI Taxonomy" id="1592106"/>
    <lineage>
        <taxon>Bacteria</taxon>
        <taxon>Pseudomonadati</taxon>
        <taxon>Acidobacteriota</taxon>
        <taxon>Terriglobia</taxon>
        <taxon>Terriglobales</taxon>
        <taxon>Acidobacteriaceae</taxon>
        <taxon>Terriglobus</taxon>
    </lineage>
</organism>
<feature type="transmembrane region" description="Helical" evidence="4">
    <location>
        <begin position="144"/>
        <end position="164"/>
    </location>
</feature>
<name>A0A5B9E824_9BACT</name>
<dbReference type="PANTHER" id="PTHR11360:SF284">
    <property type="entry name" value="EG:103B4.3 PROTEIN-RELATED"/>
    <property type="match status" value="1"/>
</dbReference>
<gene>
    <name evidence="6" type="ORF">FTW19_07865</name>
</gene>
<dbReference type="SUPFAM" id="SSF103473">
    <property type="entry name" value="MFS general substrate transporter"/>
    <property type="match status" value="1"/>
</dbReference>
<feature type="domain" description="Major facilitator superfamily (MFS) profile" evidence="5">
    <location>
        <begin position="18"/>
        <end position="403"/>
    </location>
</feature>
<dbReference type="PROSITE" id="PS50850">
    <property type="entry name" value="MFS"/>
    <property type="match status" value="1"/>
</dbReference>
<sequence length="419" mass="44272">MASTRLTPERSLRYSGWTVVLAAFFGVMFSFAAIVPFTFSLFIAPLHAAFGWKREAISSTFGIAAMTVAVFSPGIGMLLDRVPPRRVVLPCIVVFSAALLSLSRLTPQLGRFYLTYFIIGVVGNGTAQLSYSRAVLSWFRTMRGTALAFMLTGSGVGSILMPLITQHVIHNSGWRAGYLTLGLLALLGFPLTTIFLRNMPGSASQPAERKQPTATSSVFGSATFWLIAGSILLGGFGANGALSHLAALLSERGISGSDTAIALSCLGAAGIGGRLLTGWLLDRFYAPTLSFLMFLLAGAGITLFAYASNAAMGIAGALLLGFSMGSEGDIGPYLIARYFGQSRFATLYGLTWTAYAIGGATGPVLIGRLYDQMGGYRPSAILILAGTAVIAAFMNFALPRYSAEEAELDTMTLESTAVE</sequence>
<dbReference type="Gene3D" id="1.20.1250.20">
    <property type="entry name" value="MFS general substrate transporter like domains"/>
    <property type="match status" value="2"/>
</dbReference>
<dbReference type="OrthoDB" id="182417at2"/>
<keyword evidence="3 4" id="KW-0472">Membrane</keyword>
<feature type="transmembrane region" description="Helical" evidence="4">
    <location>
        <begin position="87"/>
        <end position="106"/>
    </location>
</feature>
<proteinExistence type="predicted"/>
<reference evidence="6 7" key="1">
    <citation type="submission" date="2019-08" db="EMBL/GenBank/DDBJ databases">
        <title>Complete genome sequence of Terriglobus albidus strain ORNL.</title>
        <authorList>
            <person name="Podar M."/>
        </authorList>
    </citation>
    <scope>NUCLEOTIDE SEQUENCE [LARGE SCALE GENOMIC DNA]</scope>
    <source>
        <strain evidence="6 7">ORNL</strain>
    </source>
</reference>
<feature type="transmembrane region" description="Helical" evidence="4">
    <location>
        <begin position="347"/>
        <end position="366"/>
    </location>
</feature>
<evidence type="ECO:0000256" key="4">
    <source>
        <dbReference type="SAM" id="Phobius"/>
    </source>
</evidence>
<keyword evidence="1 4" id="KW-0812">Transmembrane</keyword>
<dbReference type="InterPro" id="IPR011701">
    <property type="entry name" value="MFS"/>
</dbReference>
<dbReference type="EMBL" id="CP042806">
    <property type="protein sequence ID" value="QEE27919.1"/>
    <property type="molecule type" value="Genomic_DNA"/>
</dbReference>
<dbReference type="PANTHER" id="PTHR11360">
    <property type="entry name" value="MONOCARBOXYLATE TRANSPORTER"/>
    <property type="match status" value="1"/>
</dbReference>
<dbReference type="GO" id="GO:0022857">
    <property type="term" value="F:transmembrane transporter activity"/>
    <property type="evidence" value="ECO:0007669"/>
    <property type="project" value="InterPro"/>
</dbReference>
<evidence type="ECO:0000256" key="2">
    <source>
        <dbReference type="ARBA" id="ARBA00022989"/>
    </source>
</evidence>
<feature type="transmembrane region" description="Helical" evidence="4">
    <location>
        <begin position="176"/>
        <end position="196"/>
    </location>
</feature>
<dbReference type="InterPro" id="IPR020846">
    <property type="entry name" value="MFS_dom"/>
</dbReference>
<protein>
    <submittedName>
        <fullName evidence="6">MFS transporter</fullName>
    </submittedName>
</protein>
<dbReference type="KEGG" id="talb:FTW19_07865"/>
<keyword evidence="2 4" id="KW-1133">Transmembrane helix</keyword>
<feature type="transmembrane region" description="Helical" evidence="4">
    <location>
        <begin position="20"/>
        <end position="44"/>
    </location>
</feature>